<gene>
    <name evidence="1" type="ORF">TTHERM_00329940</name>
</gene>
<evidence type="ECO:0000313" key="1">
    <source>
        <dbReference type="EMBL" id="EAS06314.1"/>
    </source>
</evidence>
<accession>I7MMS5</accession>
<name>I7MMS5_TETTS</name>
<dbReference type="KEGG" id="tet:TTHERM_00329940"/>
<dbReference type="InParanoid" id="I7MMS5"/>
<proteinExistence type="predicted"/>
<dbReference type="Proteomes" id="UP000009168">
    <property type="component" value="Unassembled WGS sequence"/>
</dbReference>
<organism evidence="1 2">
    <name type="scientific">Tetrahymena thermophila (strain SB210)</name>
    <dbReference type="NCBI Taxonomy" id="312017"/>
    <lineage>
        <taxon>Eukaryota</taxon>
        <taxon>Sar</taxon>
        <taxon>Alveolata</taxon>
        <taxon>Ciliophora</taxon>
        <taxon>Intramacronucleata</taxon>
        <taxon>Oligohymenophorea</taxon>
        <taxon>Hymenostomatida</taxon>
        <taxon>Tetrahymenina</taxon>
        <taxon>Tetrahymenidae</taxon>
        <taxon>Tetrahymena</taxon>
    </lineage>
</organism>
<reference evidence="2" key="1">
    <citation type="journal article" date="2006" name="PLoS Biol.">
        <title>Macronuclear genome sequence of the ciliate Tetrahymena thermophila, a model eukaryote.</title>
        <authorList>
            <person name="Eisen J.A."/>
            <person name="Coyne R.S."/>
            <person name="Wu M."/>
            <person name="Wu D."/>
            <person name="Thiagarajan M."/>
            <person name="Wortman J.R."/>
            <person name="Badger J.H."/>
            <person name="Ren Q."/>
            <person name="Amedeo P."/>
            <person name="Jones K.M."/>
            <person name="Tallon L.J."/>
            <person name="Delcher A.L."/>
            <person name="Salzberg S.L."/>
            <person name="Silva J.C."/>
            <person name="Haas B.J."/>
            <person name="Majoros W.H."/>
            <person name="Farzad M."/>
            <person name="Carlton J.M."/>
            <person name="Smith R.K. Jr."/>
            <person name="Garg J."/>
            <person name="Pearlman R.E."/>
            <person name="Karrer K.M."/>
            <person name="Sun L."/>
            <person name="Manning G."/>
            <person name="Elde N.C."/>
            <person name="Turkewitz A.P."/>
            <person name="Asai D.J."/>
            <person name="Wilkes D.E."/>
            <person name="Wang Y."/>
            <person name="Cai H."/>
            <person name="Collins K."/>
            <person name="Stewart B.A."/>
            <person name="Lee S.R."/>
            <person name="Wilamowska K."/>
            <person name="Weinberg Z."/>
            <person name="Ruzzo W.L."/>
            <person name="Wloga D."/>
            <person name="Gaertig J."/>
            <person name="Frankel J."/>
            <person name="Tsao C.-C."/>
            <person name="Gorovsky M.A."/>
            <person name="Keeling P.J."/>
            <person name="Waller R.F."/>
            <person name="Patron N.J."/>
            <person name="Cherry J.M."/>
            <person name="Stover N.A."/>
            <person name="Krieger C.J."/>
            <person name="del Toro C."/>
            <person name="Ryder H.F."/>
            <person name="Williamson S.C."/>
            <person name="Barbeau R.A."/>
            <person name="Hamilton E.P."/>
            <person name="Orias E."/>
        </authorList>
    </citation>
    <scope>NUCLEOTIDE SEQUENCE [LARGE SCALE GENOMIC DNA]</scope>
    <source>
        <strain evidence="2">SB210</strain>
    </source>
</reference>
<dbReference type="AlphaFoldDB" id="I7MMS5"/>
<evidence type="ECO:0000313" key="2">
    <source>
        <dbReference type="Proteomes" id="UP000009168"/>
    </source>
</evidence>
<sequence length="398" mass="46806">MGNNCCQRSKNPQELQYGQSLETLKDQISNPQRDDLLNFQRKSYQIKEAEKMLKINSFDPSSHALPVALYHCINNYCIGLKPSIKEIYKISQNYSQGITKNYFDPKFLISEYGVIEIQSLGSQCFNSSQLSKQYLIEFQSLMNQVHQHPYRQEIDSLAFIVRKEKQSYAFSFKLNSFNNLSQKKEYVLHTLHPFVKEKNSYNTSLSNVFYTDFKGFDCGELIFDDIDEFYEYLDSLLVDEDEYENYCDQQQVVGIKLNSQNSSDQKKTENTIFIQLITFLSISRKSQISFQSEIQPFQSNQQTNQSFIDLLNTLECDDSELDNHENQQQSEYLRKSVFNNNQEKENKRFSYLNTKSTNRFSHKSPQKQLEILKSSNLQNQLLKQQTPYNNKQRDSQIK</sequence>
<dbReference type="RefSeq" id="XP_001026559.1">
    <property type="nucleotide sequence ID" value="XM_001026559.1"/>
</dbReference>
<dbReference type="EMBL" id="GG662299">
    <property type="protein sequence ID" value="EAS06314.1"/>
    <property type="molecule type" value="Genomic_DNA"/>
</dbReference>
<protein>
    <submittedName>
        <fullName evidence="1">Uncharacterized protein</fullName>
    </submittedName>
</protein>
<dbReference type="GeneID" id="7836734"/>
<dbReference type="HOGENOM" id="CLU_693532_0_0_1"/>
<keyword evidence="2" id="KW-1185">Reference proteome</keyword>